<gene>
    <name evidence="2" type="ORF">HD556DRAFT_255668</name>
</gene>
<organism evidence="2 3">
    <name type="scientific">Suillus plorans</name>
    <dbReference type="NCBI Taxonomy" id="116603"/>
    <lineage>
        <taxon>Eukaryota</taxon>
        <taxon>Fungi</taxon>
        <taxon>Dikarya</taxon>
        <taxon>Basidiomycota</taxon>
        <taxon>Agaricomycotina</taxon>
        <taxon>Agaricomycetes</taxon>
        <taxon>Agaricomycetidae</taxon>
        <taxon>Boletales</taxon>
        <taxon>Suillineae</taxon>
        <taxon>Suillaceae</taxon>
        <taxon>Suillus</taxon>
    </lineage>
</organism>
<name>A0A9P7DL08_9AGAM</name>
<comment type="caution">
    <text evidence="2">The sequence shown here is derived from an EMBL/GenBank/DDBJ whole genome shotgun (WGS) entry which is preliminary data.</text>
</comment>
<feature type="compositionally biased region" description="Low complexity" evidence="1">
    <location>
        <begin position="56"/>
        <end position="68"/>
    </location>
</feature>
<dbReference type="EMBL" id="JABBWE010000016">
    <property type="protein sequence ID" value="KAG1797431.1"/>
    <property type="molecule type" value="Genomic_DNA"/>
</dbReference>
<dbReference type="RefSeq" id="XP_041162541.1">
    <property type="nucleotide sequence ID" value="XM_041310043.1"/>
</dbReference>
<dbReference type="GeneID" id="64603807"/>
<evidence type="ECO:0000313" key="3">
    <source>
        <dbReference type="Proteomes" id="UP000719766"/>
    </source>
</evidence>
<sequence length="74" mass="8012">MIGSLRFLAQSLRPSLALRPLVSTRSQSAVVQTFTDLADGLPALAPHPTLARSKESLSSSLHYPNSSLVDHERD</sequence>
<reference evidence="2" key="1">
    <citation type="journal article" date="2020" name="New Phytol.">
        <title>Comparative genomics reveals dynamic genome evolution in host specialist ectomycorrhizal fungi.</title>
        <authorList>
            <person name="Lofgren L.A."/>
            <person name="Nguyen N.H."/>
            <person name="Vilgalys R."/>
            <person name="Ruytinx J."/>
            <person name="Liao H.L."/>
            <person name="Branco S."/>
            <person name="Kuo A."/>
            <person name="LaButti K."/>
            <person name="Lipzen A."/>
            <person name="Andreopoulos W."/>
            <person name="Pangilinan J."/>
            <person name="Riley R."/>
            <person name="Hundley H."/>
            <person name="Na H."/>
            <person name="Barry K."/>
            <person name="Grigoriev I.V."/>
            <person name="Stajich J.E."/>
            <person name="Kennedy P.G."/>
        </authorList>
    </citation>
    <scope>NUCLEOTIDE SEQUENCE</scope>
    <source>
        <strain evidence="2">S12</strain>
    </source>
</reference>
<accession>A0A9P7DL08</accession>
<feature type="region of interest" description="Disordered" evidence="1">
    <location>
        <begin position="52"/>
        <end position="74"/>
    </location>
</feature>
<proteinExistence type="predicted"/>
<evidence type="ECO:0000256" key="1">
    <source>
        <dbReference type="SAM" id="MobiDB-lite"/>
    </source>
</evidence>
<protein>
    <submittedName>
        <fullName evidence="2">Uncharacterized protein</fullName>
    </submittedName>
</protein>
<dbReference type="AlphaFoldDB" id="A0A9P7DL08"/>
<dbReference type="Proteomes" id="UP000719766">
    <property type="component" value="Unassembled WGS sequence"/>
</dbReference>
<evidence type="ECO:0000313" key="2">
    <source>
        <dbReference type="EMBL" id="KAG1797431.1"/>
    </source>
</evidence>
<keyword evidence="3" id="KW-1185">Reference proteome</keyword>